<reference evidence="5" key="2">
    <citation type="submission" date="2011-02" db="EMBL/GenBank/DDBJ databases">
        <title>The complete genome of Fluviicola taffensis DSM 16823.</title>
        <authorList>
            <consortium name="US DOE Joint Genome Institute (JGI-PGF)"/>
            <person name="Lucas S."/>
            <person name="Copeland A."/>
            <person name="Lapidus A."/>
            <person name="Bruce D."/>
            <person name="Goodwin L."/>
            <person name="Pitluck S."/>
            <person name="Kyrpides N."/>
            <person name="Mavromatis K."/>
            <person name="Ivanova N."/>
            <person name="Mikhailova N."/>
            <person name="Pagani I."/>
            <person name="Chertkov O."/>
            <person name="Detter J.C."/>
            <person name="Han C."/>
            <person name="Tapia R."/>
            <person name="Land M."/>
            <person name="Hauser L."/>
            <person name="Markowitz V."/>
            <person name="Cheng J.-F."/>
            <person name="Hugenholtz P."/>
            <person name="Woyke T."/>
            <person name="Wu D."/>
            <person name="Tindall B."/>
            <person name="Pomrenke H.G."/>
            <person name="Brambilla E."/>
            <person name="Klenk H.-P."/>
            <person name="Eisen J.A."/>
        </authorList>
    </citation>
    <scope>NUCLEOTIDE SEQUENCE [LARGE SCALE GENOMIC DNA]</scope>
    <source>
        <strain evidence="5">DSM 16823 / RW262 / RW262</strain>
    </source>
</reference>
<organism evidence="4 5">
    <name type="scientific">Fluviicola taffensis (strain DSM 16823 / NCIMB 13979 / RW262)</name>
    <dbReference type="NCBI Taxonomy" id="755732"/>
    <lineage>
        <taxon>Bacteria</taxon>
        <taxon>Pseudomonadati</taxon>
        <taxon>Bacteroidota</taxon>
        <taxon>Flavobacteriia</taxon>
        <taxon>Flavobacteriales</taxon>
        <taxon>Crocinitomicaceae</taxon>
        <taxon>Fluviicola</taxon>
    </lineage>
</organism>
<keyword evidence="5" id="KW-1185">Reference proteome</keyword>
<evidence type="ECO:0000256" key="1">
    <source>
        <dbReference type="ARBA" id="ARBA00007637"/>
    </source>
</evidence>
<protein>
    <submittedName>
        <fullName evidence="4">NAD-dependent epimerase/dehydratase</fullName>
    </submittedName>
</protein>
<dbReference type="KEGG" id="fte:Fluta_0222"/>
<dbReference type="InterPro" id="IPR036291">
    <property type="entry name" value="NAD(P)-bd_dom_sf"/>
</dbReference>
<evidence type="ECO:0000313" key="4">
    <source>
        <dbReference type="EMBL" id="AEA42231.1"/>
    </source>
</evidence>
<gene>
    <name evidence="4" type="ordered locus">Fluta_0222</name>
</gene>
<feature type="domain" description="NAD-dependent epimerase/dehydratase" evidence="2">
    <location>
        <begin position="8"/>
        <end position="243"/>
    </location>
</feature>
<dbReference type="Pfam" id="PF21360">
    <property type="entry name" value="PylC-like_N"/>
    <property type="match status" value="1"/>
</dbReference>
<dbReference type="Gene3D" id="3.40.50.20">
    <property type="match status" value="1"/>
</dbReference>
<comment type="similarity">
    <text evidence="1">Belongs to the NAD(P)-dependent epimerase/dehydratase family.</text>
</comment>
<dbReference type="PANTHER" id="PTHR43000">
    <property type="entry name" value="DTDP-D-GLUCOSE 4,6-DEHYDRATASE-RELATED"/>
    <property type="match status" value="1"/>
</dbReference>
<accession>F2ICK4</accession>
<dbReference type="AlphaFoldDB" id="F2ICK4"/>
<dbReference type="Gene3D" id="3.30.1490.20">
    <property type="entry name" value="ATP-grasp fold, A domain"/>
    <property type="match status" value="1"/>
</dbReference>
<evidence type="ECO:0000313" key="5">
    <source>
        <dbReference type="Proteomes" id="UP000007463"/>
    </source>
</evidence>
<dbReference type="Pfam" id="PF15632">
    <property type="entry name" value="ATPgrasp_Ter"/>
    <property type="match status" value="1"/>
</dbReference>
<evidence type="ECO:0000259" key="3">
    <source>
        <dbReference type="Pfam" id="PF21360"/>
    </source>
</evidence>
<dbReference type="Gene3D" id="3.40.50.720">
    <property type="entry name" value="NAD(P)-binding Rossmann-like Domain"/>
    <property type="match status" value="1"/>
</dbReference>
<dbReference type="InterPro" id="IPR013815">
    <property type="entry name" value="ATP_grasp_subdomain_1"/>
</dbReference>
<reference evidence="4 5" key="1">
    <citation type="journal article" date="2011" name="Stand. Genomic Sci.">
        <title>Complete genome sequence of the gliding freshwater bacterium Fluviicola taffensis type strain (RW262).</title>
        <authorList>
            <person name="Woyke T."/>
            <person name="Chertkov O."/>
            <person name="Lapidus A."/>
            <person name="Nolan M."/>
            <person name="Lucas S."/>
            <person name="Del Rio T.G."/>
            <person name="Tice H."/>
            <person name="Cheng J.F."/>
            <person name="Tapia R."/>
            <person name="Han C."/>
            <person name="Goodwin L."/>
            <person name="Pitluck S."/>
            <person name="Liolios K."/>
            <person name="Pagani I."/>
            <person name="Ivanova N."/>
            <person name="Huntemann M."/>
            <person name="Mavromatis K."/>
            <person name="Mikhailova N."/>
            <person name="Pati A."/>
            <person name="Chen A."/>
            <person name="Palaniappan K."/>
            <person name="Land M."/>
            <person name="Hauser L."/>
            <person name="Brambilla E.M."/>
            <person name="Rohde M."/>
            <person name="Mwirichia R."/>
            <person name="Sikorski J."/>
            <person name="Tindall B.J."/>
            <person name="Goker M."/>
            <person name="Bristow J."/>
            <person name="Eisen J.A."/>
            <person name="Markowitz V."/>
            <person name="Hugenholtz P."/>
            <person name="Klenk H.P."/>
            <person name="Kyrpides N.C."/>
        </authorList>
    </citation>
    <scope>NUCLEOTIDE SEQUENCE [LARGE SCALE GENOMIC DNA]</scope>
    <source>
        <strain evidence="5">DSM 16823 / RW262 / RW262</strain>
    </source>
</reference>
<dbReference type="SUPFAM" id="SSF51735">
    <property type="entry name" value="NAD(P)-binding Rossmann-fold domains"/>
    <property type="match status" value="1"/>
</dbReference>
<dbReference type="Pfam" id="PF01370">
    <property type="entry name" value="Epimerase"/>
    <property type="match status" value="1"/>
</dbReference>
<proteinExistence type="inferred from homology"/>
<dbReference type="Proteomes" id="UP000007463">
    <property type="component" value="Chromosome"/>
</dbReference>
<dbReference type="eggNOG" id="COG1821">
    <property type="taxonomic scope" value="Bacteria"/>
</dbReference>
<dbReference type="InterPro" id="IPR001509">
    <property type="entry name" value="Epimerase_deHydtase"/>
</dbReference>
<dbReference type="RefSeq" id="WP_013685005.1">
    <property type="nucleotide sequence ID" value="NC_015321.1"/>
</dbReference>
<dbReference type="Gene3D" id="3.30.470.20">
    <property type="entry name" value="ATP-grasp fold, B domain"/>
    <property type="match status" value="1"/>
</dbReference>
<dbReference type="EMBL" id="CP002542">
    <property type="protein sequence ID" value="AEA42231.1"/>
    <property type="molecule type" value="Genomic_DNA"/>
</dbReference>
<sequence>MNFSGKRVFISGGAGVIGTEMVQLLQQQDAIIMVGDLKPIPVDFPSTITYRQGDLNFITQQELDHFNPEYFIHLAATFERSAETYEHWEENFHHNILLSHHLMTLMRNVPGLKRVVNASSYLIYDKAHYQFNTPQDKAVKLNESTSINPRNLTGLAKLAHEIELDFLAIFKSDKFTNISARIYRGYGKNSRDIISRWVRDLLNNQKITVYNPEGFFDYIYAQDTAKGLLKLALSDKTGIVNLGTGRARQVGDLVQILQSHFPQMEAEYVRKPDELIEASEADITLLKNYINWSPERTLEDTIPEIIAFEQQKMVVEELVYEHILVTSASRKIGLIQAVKKAANKIHPSIQVIAADASDTCLAKYFADDFWKIPLINQIDIQEFIKECKARKIRLIIPSRDGELTFFSENKSIFKEAGIHIMVSEKDAIRKCIDKLAFYDENGTIQSRIIPTFEKIDSLNTTQFVVKERYGAGSDSIGINLNKQESLDHSKQLEFPIYQPFMQGTELSVDAYIDLSGKVKGIVMRRRELIVNGESQITTTVQDNDLEKAFLAIINSMKLSGHVILQAIIDSKGEIHVIECNPRFGGASTLSIKAGLDSFYWAYLESSSISLDKYPFIPDKKTVTQVRYPADLYL</sequence>
<dbReference type="HOGENOM" id="CLU_456974_0_0_10"/>
<dbReference type="SUPFAM" id="SSF56059">
    <property type="entry name" value="Glutathione synthetase ATP-binding domain-like"/>
    <property type="match status" value="1"/>
</dbReference>
<name>F2ICK4_FLUTR</name>
<evidence type="ECO:0000259" key="2">
    <source>
        <dbReference type="Pfam" id="PF01370"/>
    </source>
</evidence>
<dbReference type="eggNOG" id="COG0451">
    <property type="taxonomic scope" value="Bacteria"/>
</dbReference>
<dbReference type="STRING" id="755732.Fluta_0222"/>
<dbReference type="InterPro" id="IPR048764">
    <property type="entry name" value="PylC_N"/>
</dbReference>
<dbReference type="OrthoDB" id="9803907at2"/>
<feature type="domain" description="PylC N-terminal" evidence="3">
    <location>
        <begin position="323"/>
        <end position="420"/>
    </location>
</feature>
<dbReference type="GO" id="GO:0005524">
    <property type="term" value="F:ATP binding"/>
    <property type="evidence" value="ECO:0007669"/>
    <property type="project" value="InterPro"/>
</dbReference>